<dbReference type="AlphaFoldDB" id="A0AAX0QB34"/>
<evidence type="ECO:0000256" key="4">
    <source>
        <dbReference type="ARBA" id="ARBA00022552"/>
    </source>
</evidence>
<dbReference type="GO" id="GO:0005737">
    <property type="term" value="C:cytoplasm"/>
    <property type="evidence" value="ECO:0007669"/>
    <property type="project" value="UniProtKB-SubCell"/>
</dbReference>
<comment type="caution">
    <text evidence="7">Lacks conserved residue(s) required for the propagation of feature annotation.</text>
</comment>
<evidence type="ECO:0000256" key="6">
    <source>
        <dbReference type="ARBA" id="ARBA00022691"/>
    </source>
</evidence>
<evidence type="ECO:0000259" key="9">
    <source>
        <dbReference type="Pfam" id="PF04068"/>
    </source>
</evidence>
<feature type="binding site" evidence="7">
    <location>
        <position position="18"/>
    </location>
    <ligand>
        <name>S-adenosyl-L-methionine</name>
        <dbReference type="ChEBI" id="CHEBI:59789"/>
    </ligand>
</feature>
<keyword evidence="3 7" id="KW-0690">Ribosome biogenesis</keyword>
<gene>
    <name evidence="10" type="ORF">ASJ83_07405</name>
</gene>
<proteinExistence type="inferred from homology"/>
<evidence type="ECO:0000256" key="7">
    <source>
        <dbReference type="HAMAP-Rule" id="MF_01116"/>
    </source>
</evidence>
<dbReference type="RefSeq" id="WP_095641738.1">
    <property type="nucleotide sequence ID" value="NZ_LMVO01000001.1"/>
</dbReference>
<dbReference type="PANTHER" id="PTHR20426:SF0">
    <property type="entry name" value="18S RRNA AMINOCARBOXYPROPYLTRANSFERASE"/>
    <property type="match status" value="1"/>
</dbReference>
<comment type="subcellular location">
    <subcellularLocation>
        <location evidence="7">Cytoplasm</location>
    </subcellularLocation>
</comment>
<keyword evidence="6 7" id="KW-0949">S-adenosyl-L-methionine</keyword>
<evidence type="ECO:0000256" key="1">
    <source>
        <dbReference type="ARBA" id="ARBA00014114"/>
    </source>
</evidence>
<feature type="domain" description="16S/18S rRNA aminocarboxypropyltransferase Tsr3 C-terminal" evidence="8">
    <location>
        <begin position="42"/>
        <end position="164"/>
    </location>
</feature>
<evidence type="ECO:0000259" key="8">
    <source>
        <dbReference type="Pfam" id="PF04034"/>
    </source>
</evidence>
<evidence type="ECO:0000256" key="2">
    <source>
        <dbReference type="ARBA" id="ARBA00022490"/>
    </source>
</evidence>
<evidence type="ECO:0000313" key="11">
    <source>
        <dbReference type="Proteomes" id="UP000243820"/>
    </source>
</evidence>
<dbReference type="NCBIfam" id="NF002621">
    <property type="entry name" value="PRK02287.1"/>
    <property type="match status" value="1"/>
</dbReference>
<reference evidence="10 11" key="1">
    <citation type="journal article" date="2017" name="BMC Genomics">
        <title>Genomic analysis of methanogenic archaea reveals a shift towards energy conservation.</title>
        <authorList>
            <person name="Gilmore S.P."/>
            <person name="Henske J.K."/>
            <person name="Sexton J.A."/>
            <person name="Solomon K.V."/>
            <person name="Seppala S."/>
            <person name="Yoo J.I."/>
            <person name="Huyett L.M."/>
            <person name="Pressman A."/>
            <person name="Cogan J.Z."/>
            <person name="Kivenson V."/>
            <person name="Peng X."/>
            <person name="Tan Y."/>
            <person name="Valentine D.L."/>
            <person name="O'Malley M.A."/>
        </authorList>
    </citation>
    <scope>NUCLEOTIDE SEQUENCE [LARGE SCALE GENOMIC DNA]</scope>
    <source>
        <strain evidence="10 11">XII</strain>
    </source>
</reference>
<sequence length="165" mass="18488">MISLIAFRDNSCDPKKCTVKKLEKFGMINVVKKITQVPKTTLLLDPTAEYVISPADKKWVTSITALDCSWVVLDTTNLNPWKNRRALPFLVAANPVNFGKPFTLTSVEALAAALVILGEKEQAVRILEKFNWGLNFLKLNEEPLEEYANAKDSAEMLKVQSEYIG</sequence>
<dbReference type="Proteomes" id="UP000243820">
    <property type="component" value="Unassembled WGS sequence"/>
</dbReference>
<dbReference type="EC" id="2.5.1.157" evidence="7"/>
<keyword evidence="4 7" id="KW-0698">rRNA processing</keyword>
<keyword evidence="2 7" id="KW-0963">Cytoplasm</keyword>
<name>A0AAX0QB34_9EURY</name>
<dbReference type="InterPro" id="IPR007209">
    <property type="entry name" value="RNaseL-inhib-like_metal-bd_dom"/>
</dbReference>
<dbReference type="Pfam" id="PF04034">
    <property type="entry name" value="Ribo_biogen_C"/>
    <property type="match status" value="1"/>
</dbReference>
<keyword evidence="11" id="KW-1185">Reference proteome</keyword>
<feature type="binding site" evidence="7">
    <location>
        <position position="87"/>
    </location>
    <ligand>
        <name>S-adenosyl-L-methionine</name>
        <dbReference type="ChEBI" id="CHEBI:59789"/>
    </ligand>
</feature>
<dbReference type="InterPro" id="IPR007177">
    <property type="entry name" value="Tsr3_C"/>
</dbReference>
<dbReference type="GO" id="GO:0106388">
    <property type="term" value="F:rRNA small subunit aminocarboxypropyltransferase activity"/>
    <property type="evidence" value="ECO:0007669"/>
    <property type="project" value="UniProtKB-EC"/>
</dbReference>
<evidence type="ECO:0000256" key="5">
    <source>
        <dbReference type="ARBA" id="ARBA00022679"/>
    </source>
</evidence>
<feature type="domain" description="RNase L inhibitor RLI-like possible metal-binding" evidence="9">
    <location>
        <begin position="10"/>
        <end position="32"/>
    </location>
</feature>
<feature type="binding site" evidence="7">
    <location>
        <position position="66"/>
    </location>
    <ligand>
        <name>S-adenosyl-L-methionine</name>
        <dbReference type="ChEBI" id="CHEBI:59789"/>
    </ligand>
</feature>
<protein>
    <recommendedName>
        <fullName evidence="1 7">16S rRNA aminocarboxypropyltransferase</fullName>
        <ecNumber evidence="7">2.5.1.157</ecNumber>
    </recommendedName>
</protein>
<feature type="binding site" evidence="7">
    <location>
        <position position="106"/>
    </location>
    <ligand>
        <name>S-adenosyl-L-methionine</name>
        <dbReference type="ChEBI" id="CHEBI:59789"/>
    </ligand>
</feature>
<comment type="similarity">
    <text evidence="7">Belongs to the TDD superfamily. TSR3 family.</text>
</comment>
<dbReference type="GO" id="GO:1904047">
    <property type="term" value="F:S-adenosyl-L-methionine binding"/>
    <property type="evidence" value="ECO:0007669"/>
    <property type="project" value="UniProtKB-UniRule"/>
</dbReference>
<dbReference type="GO" id="GO:0000455">
    <property type="term" value="P:enzyme-directed rRNA pseudouridine synthesis"/>
    <property type="evidence" value="ECO:0007669"/>
    <property type="project" value="UniProtKB-UniRule"/>
</dbReference>
<evidence type="ECO:0000313" key="10">
    <source>
        <dbReference type="EMBL" id="PAV10351.1"/>
    </source>
</evidence>
<dbReference type="HAMAP" id="MF_01116">
    <property type="entry name" value="TSR3"/>
    <property type="match status" value="1"/>
</dbReference>
<dbReference type="EMBL" id="LMVO01000001">
    <property type="protein sequence ID" value="PAV10351.1"/>
    <property type="molecule type" value="Genomic_DNA"/>
</dbReference>
<accession>A0AAX0QB34</accession>
<evidence type="ECO:0000256" key="3">
    <source>
        <dbReference type="ARBA" id="ARBA00022517"/>
    </source>
</evidence>
<dbReference type="Pfam" id="PF04068">
    <property type="entry name" value="Fer4_RLI"/>
    <property type="match status" value="1"/>
</dbReference>
<comment type="caution">
    <text evidence="10">The sequence shown here is derived from an EMBL/GenBank/DDBJ whole genome shotgun (WGS) entry which is preliminary data.</text>
</comment>
<comment type="catalytic activity">
    <reaction evidence="7">
        <text>an N(1)-methylpseudouridine in rRNA + S-adenosyl-L-methionine = N(1)-methyl-N(3)-[(3S)-3-amino-3-carboxypropyl]pseudouridine in rRNA + S-methyl-5'-thioadenosine + H(+)</text>
        <dbReference type="Rhea" id="RHEA:63296"/>
        <dbReference type="Rhea" id="RHEA-COMP:11634"/>
        <dbReference type="Rhea" id="RHEA-COMP:16310"/>
        <dbReference type="ChEBI" id="CHEBI:15378"/>
        <dbReference type="ChEBI" id="CHEBI:17509"/>
        <dbReference type="ChEBI" id="CHEBI:59789"/>
        <dbReference type="ChEBI" id="CHEBI:74890"/>
        <dbReference type="ChEBI" id="CHEBI:146234"/>
        <dbReference type="EC" id="2.5.1.157"/>
    </reaction>
</comment>
<organism evidence="10 11">
    <name type="scientific">Methanocorpusculum parvum</name>
    <dbReference type="NCBI Taxonomy" id="2193"/>
    <lineage>
        <taxon>Archaea</taxon>
        <taxon>Methanobacteriati</taxon>
        <taxon>Methanobacteriota</taxon>
        <taxon>Stenosarchaea group</taxon>
        <taxon>Methanomicrobia</taxon>
        <taxon>Methanomicrobiales</taxon>
        <taxon>Methanocorpusculaceae</taxon>
        <taxon>Methanocorpusculum</taxon>
    </lineage>
</organism>
<dbReference type="PANTHER" id="PTHR20426">
    <property type="entry name" value="RIBOSOME BIOGENESIS PROTEIN TSR3 HOMOLOG"/>
    <property type="match status" value="1"/>
</dbReference>
<keyword evidence="5 7" id="KW-0808">Transferase</keyword>
<dbReference type="InterPro" id="IPR022968">
    <property type="entry name" value="Tsr3-like"/>
</dbReference>
<comment type="function">
    <text evidence="7">Aminocarboxypropyltransferase that catalyzes the aminocarboxypropyl transfer on pseudouridine corresponding to position 914 in M.jannaschii 16S rRNA. It constitutes the last step in biosynthesis of the hypermodified N1-methyl-N3-(3-amino-3-carboxypropyl) pseudouridine (m1acp3-Psi).</text>
</comment>